<dbReference type="SUPFAM" id="SSF51905">
    <property type="entry name" value="FAD/NAD(P)-binding domain"/>
    <property type="match status" value="1"/>
</dbReference>
<dbReference type="Gene3D" id="3.30.9.10">
    <property type="entry name" value="D-Amino Acid Oxidase, subunit A, domain 2"/>
    <property type="match status" value="1"/>
</dbReference>
<dbReference type="InterPro" id="IPR050641">
    <property type="entry name" value="RIFMO-like"/>
</dbReference>
<dbReference type="GeneID" id="68358855"/>
<dbReference type="OrthoDB" id="1716816at2759"/>
<evidence type="ECO:0000256" key="2">
    <source>
        <dbReference type="ARBA" id="ARBA00007801"/>
    </source>
</evidence>
<dbReference type="Proteomes" id="UP000824596">
    <property type="component" value="Unassembled WGS sequence"/>
</dbReference>
<comment type="cofactor">
    <cofactor evidence="1">
        <name>FAD</name>
        <dbReference type="ChEBI" id="CHEBI:57692"/>
    </cofactor>
</comment>
<organism evidence="7 8">
    <name type="scientific">Hirsutella rhossiliensis</name>
    <dbReference type="NCBI Taxonomy" id="111463"/>
    <lineage>
        <taxon>Eukaryota</taxon>
        <taxon>Fungi</taxon>
        <taxon>Dikarya</taxon>
        <taxon>Ascomycota</taxon>
        <taxon>Pezizomycotina</taxon>
        <taxon>Sordariomycetes</taxon>
        <taxon>Hypocreomycetidae</taxon>
        <taxon>Hypocreales</taxon>
        <taxon>Ophiocordycipitaceae</taxon>
        <taxon>Hirsutella</taxon>
    </lineage>
</organism>
<dbReference type="GO" id="GO:0016709">
    <property type="term" value="F:oxidoreductase activity, acting on paired donors, with incorporation or reduction of molecular oxygen, NAD(P)H as one donor, and incorporation of one atom of oxygen"/>
    <property type="evidence" value="ECO:0007669"/>
    <property type="project" value="UniProtKB-ARBA"/>
</dbReference>
<proteinExistence type="inferred from homology"/>
<comment type="caution">
    <text evidence="7">The sequence shown here is derived from an EMBL/GenBank/DDBJ whole genome shotgun (WGS) entry which is preliminary data.</text>
</comment>
<dbReference type="EMBL" id="JAIZPD010000013">
    <property type="protein sequence ID" value="KAH0959265.1"/>
    <property type="molecule type" value="Genomic_DNA"/>
</dbReference>
<dbReference type="GO" id="GO:0071949">
    <property type="term" value="F:FAD binding"/>
    <property type="evidence" value="ECO:0007669"/>
    <property type="project" value="InterPro"/>
</dbReference>
<dbReference type="PANTHER" id="PTHR43004:SF19">
    <property type="entry name" value="BINDING MONOOXYGENASE, PUTATIVE (JCVI)-RELATED"/>
    <property type="match status" value="1"/>
</dbReference>
<dbReference type="RefSeq" id="XP_044716778.1">
    <property type="nucleotide sequence ID" value="XM_044868197.1"/>
</dbReference>
<evidence type="ECO:0000256" key="5">
    <source>
        <dbReference type="ARBA" id="ARBA00023002"/>
    </source>
</evidence>
<evidence type="ECO:0000313" key="7">
    <source>
        <dbReference type="EMBL" id="KAH0959265.1"/>
    </source>
</evidence>
<dbReference type="Gene3D" id="3.50.50.60">
    <property type="entry name" value="FAD/NAD(P)-binding domain"/>
    <property type="match status" value="2"/>
</dbReference>
<dbReference type="InterPro" id="IPR036249">
    <property type="entry name" value="Thioredoxin-like_sf"/>
</dbReference>
<dbReference type="SUPFAM" id="SSF52833">
    <property type="entry name" value="Thioredoxin-like"/>
    <property type="match status" value="1"/>
</dbReference>
<keyword evidence="5" id="KW-0560">Oxidoreductase</keyword>
<dbReference type="Gene3D" id="3.40.30.20">
    <property type="match status" value="1"/>
</dbReference>
<accession>A0A9P8MQA0</accession>
<dbReference type="AlphaFoldDB" id="A0A9P8MQA0"/>
<dbReference type="InterPro" id="IPR038220">
    <property type="entry name" value="PHOX_C_sf"/>
</dbReference>
<evidence type="ECO:0000313" key="8">
    <source>
        <dbReference type="Proteomes" id="UP000824596"/>
    </source>
</evidence>
<dbReference type="PANTHER" id="PTHR43004">
    <property type="entry name" value="TRK SYSTEM POTASSIUM UPTAKE PROTEIN"/>
    <property type="match status" value="1"/>
</dbReference>
<keyword evidence="3" id="KW-0285">Flavoprotein</keyword>
<feature type="domain" description="FAD-binding" evidence="6">
    <location>
        <begin position="159"/>
        <end position="256"/>
    </location>
</feature>
<keyword evidence="8" id="KW-1185">Reference proteome</keyword>
<evidence type="ECO:0000256" key="3">
    <source>
        <dbReference type="ARBA" id="ARBA00022630"/>
    </source>
</evidence>
<sequence length="491" mass="53577">MIGFGRIRMQNRFSALPSKFNYAGVLIQPVFEQVMTTELQRVGGVSVERSTELLSFSVNDSGVTATLLRKANAKVYKWFAQSRASTSEPTKEAGDEELTVRAKFLVGCDGTHSTVRKQMGWKFLGKSTGIRHAHADVAVETSIPHMIDGLVPDGAPIEAEELLNMVRARVEPQFSIRFKQVDRVTTYVIHERMAERYNDGHGRVFIAGDAAHCHSPMGGRGMNTGLQDAHNLAWKLALLCHGVGDHAVLAQTGTRRGSLRIRAYSLPLIPKSWINRRQLENSDLMYRYSAGSPLIAASTVSGTPRIPSMNEMVQVGRRLPYGTLRDALSWRRTSLQLLAGSDAFFGMFVFAAPTDIALAASLASLSAALRLLPCGTDNIVLSPVELAQGTDNGDADMRPRPVKLLFAIRVVVPSGFRKLISNAPANTVVFVDVEADVAHSLGVDGEWPAKRESILVVTRPDGIIGFTATLKSEHAATWRGLEAYFSGFMSA</sequence>
<comment type="similarity">
    <text evidence="2">Belongs to the PheA/TfdB FAD monooxygenase family.</text>
</comment>
<feature type="domain" description="FAD-binding" evidence="6">
    <location>
        <begin position="16"/>
        <end position="148"/>
    </location>
</feature>
<name>A0A9P8MQA0_9HYPO</name>
<evidence type="ECO:0000256" key="1">
    <source>
        <dbReference type="ARBA" id="ARBA00001974"/>
    </source>
</evidence>
<protein>
    <submittedName>
        <fullName evidence="7">FAD binding domain-containing protein</fullName>
    </submittedName>
</protein>
<dbReference type="Pfam" id="PF01494">
    <property type="entry name" value="FAD_binding_3"/>
    <property type="match status" value="2"/>
</dbReference>
<evidence type="ECO:0000256" key="4">
    <source>
        <dbReference type="ARBA" id="ARBA00022827"/>
    </source>
</evidence>
<keyword evidence="4" id="KW-0274">FAD</keyword>
<dbReference type="InterPro" id="IPR036188">
    <property type="entry name" value="FAD/NAD-bd_sf"/>
</dbReference>
<reference evidence="7" key="1">
    <citation type="submission" date="2021-09" db="EMBL/GenBank/DDBJ databases">
        <title>A high-quality genome of the endoparasitic fungus Hirsutella rhossiliensis with a comparison of Hirsutella genomes reveals transposable elements contributing to genome size variation.</title>
        <authorList>
            <person name="Lin R."/>
            <person name="Jiao Y."/>
            <person name="Sun X."/>
            <person name="Ling J."/>
            <person name="Xie B."/>
            <person name="Cheng X."/>
        </authorList>
    </citation>
    <scope>NUCLEOTIDE SEQUENCE</scope>
    <source>
        <strain evidence="7">HR02</strain>
    </source>
</reference>
<gene>
    <name evidence="7" type="ORF">HRG_09726</name>
</gene>
<evidence type="ECO:0000259" key="6">
    <source>
        <dbReference type="Pfam" id="PF01494"/>
    </source>
</evidence>
<dbReference type="InterPro" id="IPR002938">
    <property type="entry name" value="FAD-bd"/>
</dbReference>